<feature type="compositionally biased region" description="Pro residues" evidence="1">
    <location>
        <begin position="189"/>
        <end position="234"/>
    </location>
</feature>
<feature type="compositionally biased region" description="Pro residues" evidence="1">
    <location>
        <begin position="538"/>
        <end position="556"/>
    </location>
</feature>
<dbReference type="STRING" id="134849.SAMN05443668_105417"/>
<dbReference type="AlphaFoldDB" id="A0A1M7QVB4"/>
<reference evidence="3 4" key="1">
    <citation type="submission" date="2016-11" db="EMBL/GenBank/DDBJ databases">
        <authorList>
            <person name="Jaros S."/>
            <person name="Januszkiewicz K."/>
            <person name="Wedrychowicz H."/>
        </authorList>
    </citation>
    <scope>NUCLEOTIDE SEQUENCE [LARGE SCALE GENOMIC DNA]</scope>
    <source>
        <strain evidence="3 4">DSM 46144</strain>
    </source>
</reference>
<feature type="domain" description="CHAT" evidence="2">
    <location>
        <begin position="780"/>
        <end position="939"/>
    </location>
</feature>
<feature type="region of interest" description="Disordered" evidence="1">
    <location>
        <begin position="175"/>
        <end position="315"/>
    </location>
</feature>
<dbReference type="PRINTS" id="PR01217">
    <property type="entry name" value="PRICHEXTENSN"/>
</dbReference>
<feature type="compositionally biased region" description="Pro residues" evidence="1">
    <location>
        <begin position="241"/>
        <end position="315"/>
    </location>
</feature>
<name>A0A1M7QVB4_9ACTN</name>
<sequence>MQPLSVDDLAVVLRALGDRDRRIRAAASEVLRYVPVGPDVVRAAAPLGLPLSPADAASRAVRPPAEPAGPVERRLLGTAPADWPAVVEALAREQPEALLGRALARVAGPAQLLSVCRPALEERSAGTRRTAWSTLYVAAPALSGLPPEAEMTGDERDVPYAALARLLVLVASSEPRPGAGAIPPERPRPPILPQEPSYPPAAPPRPPTSPPPQEPPPQEPPPQEPPPQEPPPQEPTRRPPSAVPPSVQPPAQPPPRPTPAPPSYEQPPYGPAPGPPPQEPAPPSYEQPPYGPAPYGPAPYGPAPYGPAPYPPGQYGPPPVPYSPPPARRGVSRWWPWSRRRYRPGRAEPPTALPAEERAPVEARPSTGERKVFARLDAPDAVVPDVEFALFVGLGSAPGIGAISAPFEVPTDTFTLGVQVLAEGFRVLGEGLIRELVVSDLDPHPYALVRLVAEDTPELRADRAIQAVYTLDGQILGVASRVVRVLPPEAAPPAAPDRPRLAPGAPPPAPPGPRPPAPQPPPAPRPAAPNPAAGLAPAPGPQPPDPASPGAPPPGRASPGAPAAGPAPPAPPRPVPFRVESAEAGPGLPGMPGFSGLATGVDWVLPSDPDTQPDLEVIVAPGNDTAGNRLVWYLRSPHHGVPLPSEPVRVVTSGTNAEWARGMMRGVEDRRDAADRAQYLRGVGYEIRQAMPDAFWTAVRAVADLCAPQPPTVLLASWEPYVPWELATVDDPWDAGQPDVLAGQTVLGRWTYQEQHRTPAPPAALDLRAMAVISGRYERAARLPEAEAEAERLATRYDAEEIEARLEAVLGVLGGQPVVDVLHVALHGRLDATGSQDGLLMLDGTWLSPRSVRGVGESPIRLVFLNACQVGQGQQALGEPAGMAAALVGLGAGAVVAPLWKIDDGVARDVAEHFYPAIWAGESPAAYLRRLRGTTQAADTVSAYVYFGHPRLRVSWTGRDGGA</sequence>
<keyword evidence="4" id="KW-1185">Reference proteome</keyword>
<accession>A0A1M7QVB4</accession>
<feature type="compositionally biased region" description="Pro residues" evidence="1">
    <location>
        <begin position="565"/>
        <end position="575"/>
    </location>
</feature>
<feature type="region of interest" description="Disordered" evidence="1">
    <location>
        <begin position="489"/>
        <end position="593"/>
    </location>
</feature>
<dbReference type="EMBL" id="FRCS01000005">
    <property type="protein sequence ID" value="SHN35578.1"/>
    <property type="molecule type" value="Genomic_DNA"/>
</dbReference>
<feature type="compositionally biased region" description="Basic and acidic residues" evidence="1">
    <location>
        <begin position="355"/>
        <end position="364"/>
    </location>
</feature>
<gene>
    <name evidence="3" type="ORF">SAMN05443668_105417</name>
</gene>
<dbReference type="RefSeq" id="WP_073258978.1">
    <property type="nucleotide sequence ID" value="NZ_FRCS01000005.1"/>
</dbReference>
<evidence type="ECO:0000313" key="4">
    <source>
        <dbReference type="Proteomes" id="UP000184440"/>
    </source>
</evidence>
<dbReference type="Pfam" id="PF12770">
    <property type="entry name" value="CHAT"/>
    <property type="match status" value="1"/>
</dbReference>
<feature type="compositionally biased region" description="Pro residues" evidence="1">
    <location>
        <begin position="504"/>
        <end position="529"/>
    </location>
</feature>
<evidence type="ECO:0000256" key="1">
    <source>
        <dbReference type="SAM" id="MobiDB-lite"/>
    </source>
</evidence>
<organism evidence="3 4">
    <name type="scientific">Cryptosporangium aurantiacum</name>
    <dbReference type="NCBI Taxonomy" id="134849"/>
    <lineage>
        <taxon>Bacteria</taxon>
        <taxon>Bacillati</taxon>
        <taxon>Actinomycetota</taxon>
        <taxon>Actinomycetes</taxon>
        <taxon>Cryptosporangiales</taxon>
        <taxon>Cryptosporangiaceae</taxon>
        <taxon>Cryptosporangium</taxon>
    </lineage>
</organism>
<dbReference type="OrthoDB" id="4230780at2"/>
<evidence type="ECO:0000313" key="3">
    <source>
        <dbReference type="EMBL" id="SHN35578.1"/>
    </source>
</evidence>
<feature type="region of interest" description="Disordered" evidence="1">
    <location>
        <begin position="343"/>
        <end position="364"/>
    </location>
</feature>
<evidence type="ECO:0000259" key="2">
    <source>
        <dbReference type="Pfam" id="PF12770"/>
    </source>
</evidence>
<proteinExistence type="predicted"/>
<dbReference type="Proteomes" id="UP000184440">
    <property type="component" value="Unassembled WGS sequence"/>
</dbReference>
<dbReference type="InterPro" id="IPR024983">
    <property type="entry name" value="CHAT_dom"/>
</dbReference>
<protein>
    <submittedName>
        <fullName evidence="3">CHAT domain-containing protein</fullName>
    </submittedName>
</protein>